<comment type="cofactor">
    <cofactor evidence="1">
        <name>[4Fe-4S] cluster</name>
        <dbReference type="ChEBI" id="CHEBI:49883"/>
    </cofactor>
</comment>
<dbReference type="Pfam" id="PF02310">
    <property type="entry name" value="B12-binding"/>
    <property type="match status" value="1"/>
</dbReference>
<dbReference type="InterPro" id="IPR006158">
    <property type="entry name" value="Cobalamin-bd"/>
</dbReference>
<dbReference type="Pfam" id="PF04055">
    <property type="entry name" value="Radical_SAM"/>
    <property type="match status" value="1"/>
</dbReference>
<organism evidence="8 9">
    <name type="scientific">Tissierella carlieri</name>
    <dbReference type="NCBI Taxonomy" id="689904"/>
    <lineage>
        <taxon>Bacteria</taxon>
        <taxon>Bacillati</taxon>
        <taxon>Bacillota</taxon>
        <taxon>Tissierellia</taxon>
        <taxon>Tissierellales</taxon>
        <taxon>Tissierellaceae</taxon>
        <taxon>Tissierella</taxon>
    </lineage>
</organism>
<keyword evidence="3" id="KW-0479">Metal-binding</keyword>
<dbReference type="InterPro" id="IPR036724">
    <property type="entry name" value="Cobalamin-bd_sf"/>
</dbReference>
<evidence type="ECO:0000256" key="3">
    <source>
        <dbReference type="ARBA" id="ARBA00022723"/>
    </source>
</evidence>
<evidence type="ECO:0000256" key="2">
    <source>
        <dbReference type="ARBA" id="ARBA00022691"/>
    </source>
</evidence>
<dbReference type="PANTHER" id="PTHR43409:SF16">
    <property type="entry name" value="SLR0320 PROTEIN"/>
    <property type="match status" value="1"/>
</dbReference>
<feature type="domain" description="B12-binding" evidence="6">
    <location>
        <begin position="84"/>
        <end position="230"/>
    </location>
</feature>
<dbReference type="Gene3D" id="3.80.30.20">
    <property type="entry name" value="tm_1862 like domain"/>
    <property type="match status" value="1"/>
</dbReference>
<evidence type="ECO:0000256" key="4">
    <source>
        <dbReference type="ARBA" id="ARBA00023004"/>
    </source>
</evidence>
<dbReference type="PANTHER" id="PTHR43409">
    <property type="entry name" value="ANAEROBIC MAGNESIUM-PROTOPORPHYRIN IX MONOMETHYL ESTER CYCLASE-RELATED"/>
    <property type="match status" value="1"/>
</dbReference>
<dbReference type="InterPro" id="IPR023404">
    <property type="entry name" value="rSAM_horseshoe"/>
</dbReference>
<dbReference type="InterPro" id="IPR007197">
    <property type="entry name" value="rSAM"/>
</dbReference>
<protein>
    <submittedName>
        <fullName evidence="8">B12-binding domain-containing radical SAM protein</fullName>
    </submittedName>
</protein>
<evidence type="ECO:0000259" key="7">
    <source>
        <dbReference type="PROSITE" id="PS51918"/>
    </source>
</evidence>
<evidence type="ECO:0000313" key="9">
    <source>
        <dbReference type="Proteomes" id="UP001524478"/>
    </source>
</evidence>
<evidence type="ECO:0000259" key="6">
    <source>
        <dbReference type="PROSITE" id="PS51332"/>
    </source>
</evidence>
<dbReference type="PROSITE" id="PS51257">
    <property type="entry name" value="PROKAR_LIPOPROTEIN"/>
    <property type="match status" value="1"/>
</dbReference>
<dbReference type="SUPFAM" id="SSF52242">
    <property type="entry name" value="Cobalamin (vitamin B12)-binding domain"/>
    <property type="match status" value="1"/>
</dbReference>
<dbReference type="InterPro" id="IPR058240">
    <property type="entry name" value="rSAM_sf"/>
</dbReference>
<evidence type="ECO:0000256" key="1">
    <source>
        <dbReference type="ARBA" id="ARBA00001966"/>
    </source>
</evidence>
<dbReference type="SFLD" id="SFLDG01082">
    <property type="entry name" value="B12-binding_domain_containing"/>
    <property type="match status" value="1"/>
</dbReference>
<dbReference type="PROSITE" id="PS51332">
    <property type="entry name" value="B12_BINDING"/>
    <property type="match status" value="1"/>
</dbReference>
<dbReference type="InterPro" id="IPR051198">
    <property type="entry name" value="BchE-like"/>
</dbReference>
<sequence>MEKRRNKVLLLLAPFWPPLSPPMGISCLSGYLKKHGYDAFAIDMNGDDALWCYHNNYLKMLHSIVPKDKQGNIDMTGFEVFINHLRLYLAKRNNEQYFMMVEEIYRAVFFDNISKKDIIFLTEIVQDYLFMFKKKILQLISTHKPDVVGFSLFNGSMASSLYACELIKKYFPEILTIVGGGIFSGQLTQGNYNFNMFIEEAKDIDHILIGEGERLLLYLLDGRFDDTKKVISLEDIKFDLLDLCHPSYFDFESYNMDNYIQLPIYASRGCPFQCSFCCETVNWIRYRKRKVEQVVDDMENLYKSYKKHLYFFTDSLINPIVNEISNLIIERELPLYWDSYLRVSNETCQMNLVSLWRQGGMYRSRLGVESGSQIVLDEMNKNITVDQIRETIKNLANAGIKTTTYWVIGHPGETEEEFQKTLDLIYDLKDYIYEADCNPFNFYMGGQSNSDNWFSKNKATGIYSDECARMLLSQTWQLDIASERRVTYERINRFMSLCKELQIANPYSIQQIHQADSRWKSLWPNAVPMNMELNERFLEKNTQCDAYRFSLKRGDQYEKEREEAY</sequence>
<evidence type="ECO:0000256" key="5">
    <source>
        <dbReference type="ARBA" id="ARBA00023014"/>
    </source>
</evidence>
<keyword evidence="2" id="KW-0949">S-adenosyl-L-methionine</keyword>
<dbReference type="EMBL" id="JANGAC010000001">
    <property type="protein sequence ID" value="MCQ4921645.1"/>
    <property type="molecule type" value="Genomic_DNA"/>
</dbReference>
<dbReference type="SUPFAM" id="SSF102114">
    <property type="entry name" value="Radical SAM enzymes"/>
    <property type="match status" value="1"/>
</dbReference>
<accession>A0ABT1S5J7</accession>
<comment type="caution">
    <text evidence="8">The sequence shown here is derived from an EMBL/GenBank/DDBJ whole genome shotgun (WGS) entry which is preliminary data.</text>
</comment>
<keyword evidence="4" id="KW-0408">Iron</keyword>
<dbReference type="PROSITE" id="PS51918">
    <property type="entry name" value="RADICAL_SAM"/>
    <property type="match status" value="1"/>
</dbReference>
<dbReference type="Proteomes" id="UP001524478">
    <property type="component" value="Unassembled WGS sequence"/>
</dbReference>
<feature type="domain" description="Radical SAM core" evidence="7">
    <location>
        <begin position="256"/>
        <end position="504"/>
    </location>
</feature>
<proteinExistence type="predicted"/>
<dbReference type="SMART" id="SM00729">
    <property type="entry name" value="Elp3"/>
    <property type="match status" value="1"/>
</dbReference>
<dbReference type="Gene3D" id="3.40.50.280">
    <property type="entry name" value="Cobalamin-binding domain"/>
    <property type="match status" value="1"/>
</dbReference>
<dbReference type="SFLD" id="SFLDS00029">
    <property type="entry name" value="Radical_SAM"/>
    <property type="match status" value="1"/>
</dbReference>
<dbReference type="RefSeq" id="WP_256310153.1">
    <property type="nucleotide sequence ID" value="NZ_JANGAC010000001.1"/>
</dbReference>
<dbReference type="CDD" id="cd01335">
    <property type="entry name" value="Radical_SAM"/>
    <property type="match status" value="1"/>
</dbReference>
<reference evidence="8 9" key="1">
    <citation type="submission" date="2022-06" db="EMBL/GenBank/DDBJ databases">
        <title>Isolation of gut microbiota from human fecal samples.</title>
        <authorList>
            <person name="Pamer E.G."/>
            <person name="Barat B."/>
            <person name="Waligurski E."/>
            <person name="Medina S."/>
            <person name="Paddock L."/>
            <person name="Mostad J."/>
        </authorList>
    </citation>
    <scope>NUCLEOTIDE SEQUENCE [LARGE SCALE GENOMIC DNA]</scope>
    <source>
        <strain evidence="8 9">DFI.7.95</strain>
    </source>
</reference>
<keyword evidence="9" id="KW-1185">Reference proteome</keyword>
<keyword evidence="5" id="KW-0411">Iron-sulfur</keyword>
<evidence type="ECO:0000313" key="8">
    <source>
        <dbReference type="EMBL" id="MCQ4921645.1"/>
    </source>
</evidence>
<dbReference type="InterPro" id="IPR006638">
    <property type="entry name" value="Elp3/MiaA/NifB-like_rSAM"/>
</dbReference>
<gene>
    <name evidence="8" type="ORF">NE686_00990</name>
</gene>
<name>A0ABT1S5J7_9FIRM</name>